<proteinExistence type="predicted"/>
<feature type="domain" description="SWIM-type" evidence="2">
    <location>
        <begin position="505"/>
        <end position="537"/>
    </location>
</feature>
<dbReference type="Pfam" id="PF04434">
    <property type="entry name" value="SWIM"/>
    <property type="match status" value="1"/>
</dbReference>
<dbReference type="PANTHER" id="PTHR31569">
    <property type="entry name" value="SWIM-TYPE DOMAIN-CONTAINING PROTEIN"/>
    <property type="match status" value="1"/>
</dbReference>
<organism evidence="3 4">
    <name type="scientific">Schistosoma margrebowiei</name>
    <dbReference type="NCBI Taxonomy" id="48269"/>
    <lineage>
        <taxon>Eukaryota</taxon>
        <taxon>Metazoa</taxon>
        <taxon>Spiralia</taxon>
        <taxon>Lophotrochozoa</taxon>
        <taxon>Platyhelminthes</taxon>
        <taxon>Trematoda</taxon>
        <taxon>Digenea</taxon>
        <taxon>Strigeidida</taxon>
        <taxon>Schistosomatoidea</taxon>
        <taxon>Schistosomatidae</taxon>
        <taxon>Schistosoma</taxon>
    </lineage>
</organism>
<dbReference type="WBParaSite" id="SMRG1_39630.5">
    <property type="protein sequence ID" value="SMRG1_39630.5"/>
    <property type="gene ID" value="SMRG1_39630"/>
</dbReference>
<dbReference type="InterPro" id="IPR048324">
    <property type="entry name" value="ZSWIM1-3_RNaseH-like"/>
</dbReference>
<reference evidence="4 5" key="1">
    <citation type="submission" date="2023-11" db="UniProtKB">
        <authorList>
            <consortium name="WormBaseParasite"/>
        </authorList>
    </citation>
    <scope>IDENTIFICATION</scope>
</reference>
<evidence type="ECO:0000259" key="2">
    <source>
        <dbReference type="PROSITE" id="PS50966"/>
    </source>
</evidence>
<dbReference type="Pfam" id="PF21056">
    <property type="entry name" value="ZSWIM1-3_RNaseH-like"/>
    <property type="match status" value="1"/>
</dbReference>
<keyword evidence="1" id="KW-0863">Zinc-finger</keyword>
<name>A0AA84ZPC0_9TREM</name>
<keyword evidence="1" id="KW-0479">Metal-binding</keyword>
<dbReference type="Proteomes" id="UP000050790">
    <property type="component" value="Unassembled WGS sequence"/>
</dbReference>
<dbReference type="InterPro" id="IPR007527">
    <property type="entry name" value="Znf_SWIM"/>
</dbReference>
<evidence type="ECO:0000313" key="3">
    <source>
        <dbReference type="Proteomes" id="UP000050790"/>
    </source>
</evidence>
<dbReference type="PROSITE" id="PS50966">
    <property type="entry name" value="ZF_SWIM"/>
    <property type="match status" value="1"/>
</dbReference>
<dbReference type="AlphaFoldDB" id="A0AA84ZPC0"/>
<sequence>MDHATPSTSQSNTECPVAVDTGDVFERIMRPRQLTSWEQVREAIDMLQKMTWTHYVVRESRLNKEKPEMRYQYVVYVCSFGHKKKPEGHGQRVKGSKFSGCKAMFRLRYAVNRFVISSSRMIHNHPCDEKCLKNDPWFRRLSKDQLQVVLPMVETGSSAESIVNYAEKNFEKTITVHYVNNLKYKFVERCGSLNDVIATLRNNGKLFVSYGGVANQVTKIAFSTHEQIVTYKRFPEVVCLDSTYNTNRGNYKLFQLVCTDNCGHGVPVMFAWTKEEKKVDVVWILDHFKKIMNGTSQTETFVMDCARPIISAVELTHRTAHIALCSFHVCRAMCKKTRNPIIKQYLCQLVREQTVAKFNQTRRIISVRSRRIAAYLNKNWMSRKETWAAAFNSNVVTLGNNTNNRVESAHRQLKRKLSNRDALSKCMWKTFTWQRQLGKRRSLQSSLHCSHKRRYVAEECLMPLLSKLTTYAGFIVLKDYKNRGLMYIKNIQSPFVFFIDGHQCPVVDISNGTCTCRLFKTCRIPCKHMVFTHLQMPEFTGMLCSSLYHEVVDLVLKLCCRWTWQAIQDVDGNIPAIPSPDYNETNRLYRTLRSKIHTLSTLFGQTTVQDTLRQLIDQVDELIRMRRLATVSEHDNQ</sequence>
<dbReference type="InterPro" id="IPR052579">
    <property type="entry name" value="Zinc_finger_SWIM"/>
</dbReference>
<evidence type="ECO:0000256" key="1">
    <source>
        <dbReference type="PROSITE-ProRule" id="PRU00325"/>
    </source>
</evidence>
<protein>
    <recommendedName>
        <fullName evidence="2">SWIM-type domain-containing protein</fullName>
    </recommendedName>
</protein>
<dbReference type="WBParaSite" id="SMRG1_39630.14">
    <property type="protein sequence ID" value="SMRG1_39630.14"/>
    <property type="gene ID" value="SMRG1_39630"/>
</dbReference>
<evidence type="ECO:0000313" key="4">
    <source>
        <dbReference type="WBParaSite" id="SMRG1_39630.14"/>
    </source>
</evidence>
<accession>A0AA84ZPC0</accession>
<dbReference type="PANTHER" id="PTHR31569:SF4">
    <property type="entry name" value="SWIM-TYPE DOMAIN-CONTAINING PROTEIN"/>
    <property type="match status" value="1"/>
</dbReference>
<keyword evidence="1" id="KW-0862">Zinc</keyword>
<dbReference type="GO" id="GO:0008270">
    <property type="term" value="F:zinc ion binding"/>
    <property type="evidence" value="ECO:0007669"/>
    <property type="project" value="UniProtKB-KW"/>
</dbReference>
<evidence type="ECO:0000313" key="5">
    <source>
        <dbReference type="WBParaSite" id="SMRG1_39630.5"/>
    </source>
</evidence>